<evidence type="ECO:0000313" key="8">
    <source>
        <dbReference type="Proteomes" id="UP000239872"/>
    </source>
</evidence>
<comment type="cofactor">
    <cofactor evidence="1">
        <name>pyridoxal 5'-phosphate</name>
        <dbReference type="ChEBI" id="CHEBI:597326"/>
    </cofactor>
</comment>
<dbReference type="Proteomes" id="UP000239872">
    <property type="component" value="Unassembled WGS sequence"/>
</dbReference>
<evidence type="ECO:0000313" key="7">
    <source>
        <dbReference type="EMBL" id="PQJ09749.1"/>
    </source>
</evidence>
<evidence type="ECO:0000256" key="3">
    <source>
        <dbReference type="ARBA" id="ARBA00022898"/>
    </source>
</evidence>
<dbReference type="RefSeq" id="WP_105040521.1">
    <property type="nucleotide sequence ID" value="NZ_PPSL01000005.1"/>
</dbReference>
<dbReference type="PANTHER" id="PTHR43780">
    <property type="entry name" value="1-AMINOCYCLOPROPANE-1-CARBOXYLATE DEAMINASE-RELATED"/>
    <property type="match status" value="1"/>
</dbReference>
<dbReference type="AlphaFoldDB" id="A0A2S7SS54"/>
<evidence type="ECO:0000256" key="5">
    <source>
        <dbReference type="PIRSR" id="PIRSR006278-2"/>
    </source>
</evidence>
<evidence type="ECO:0000256" key="1">
    <source>
        <dbReference type="ARBA" id="ARBA00001933"/>
    </source>
</evidence>
<comment type="caution">
    <text evidence="7">The sequence shown here is derived from an EMBL/GenBank/DDBJ whole genome shotgun (WGS) entry which is preliminary data.</text>
</comment>
<dbReference type="InterPro" id="IPR027278">
    <property type="entry name" value="ACCD_DCysDesulf"/>
</dbReference>
<comment type="similarity">
    <text evidence="2">Belongs to the ACC deaminase/D-cysteine desulfhydrase family.</text>
</comment>
<protein>
    <submittedName>
        <fullName evidence="7">1-aminocyclopropane-1-carboxylate deaminase</fullName>
    </submittedName>
</protein>
<dbReference type="InterPro" id="IPR036052">
    <property type="entry name" value="TrpB-like_PALP_sf"/>
</dbReference>
<dbReference type="Pfam" id="PF00291">
    <property type="entry name" value="PALP"/>
    <property type="match status" value="1"/>
</dbReference>
<evidence type="ECO:0000256" key="4">
    <source>
        <dbReference type="PIRSR" id="PIRSR006278-1"/>
    </source>
</evidence>
<accession>A0A2S7SS54</accession>
<dbReference type="EMBL" id="PPSL01000005">
    <property type="protein sequence ID" value="PQJ09749.1"/>
    <property type="molecule type" value="Genomic_DNA"/>
</dbReference>
<feature type="modified residue" description="N6-(pyridoxal phosphate)lysine" evidence="5">
    <location>
        <position position="49"/>
    </location>
</feature>
<keyword evidence="3 5" id="KW-0663">Pyridoxal phosphate</keyword>
<evidence type="ECO:0000256" key="2">
    <source>
        <dbReference type="ARBA" id="ARBA00008639"/>
    </source>
</evidence>
<name>A0A2S7SS54_9BACT</name>
<dbReference type="PANTHER" id="PTHR43780:SF2">
    <property type="entry name" value="1-AMINOCYCLOPROPANE-1-CARBOXYLATE DEAMINASE-RELATED"/>
    <property type="match status" value="1"/>
</dbReference>
<dbReference type="SUPFAM" id="SSF53686">
    <property type="entry name" value="Tryptophan synthase beta subunit-like PLP-dependent enzymes"/>
    <property type="match status" value="1"/>
</dbReference>
<dbReference type="PIRSF" id="PIRSF006278">
    <property type="entry name" value="ACCD_DCysDesulf"/>
    <property type="match status" value="1"/>
</dbReference>
<gene>
    <name evidence="7" type="ORF">CJD36_017625</name>
</gene>
<sequence>MKTTCANMDITHEDRVVIQPLSPDWYGHKVAALHMLRLDLVHPIVSGNKWYKLRLNIMYAQDHGFKTLLTFGGGFSNHLIATAYTARKAGLACIGVVRGKYPVLTPTLQHCVDEGMQLIFVTKEDYEKQGEPEWEQQLAAQFDELYIIPEGGDNEWGRKGAGLISKFIKHDYTHIALSVGSGTTLTGIRNKTSPAQHIMGFVPMKQGNYLTSHIEPHLDPTHNTNWQLFDEWHFGGFGKWNDELLSFMNDFYNTNNIPLDIIYTSKMMYGLRQLTNENHFQPTDKILCIHTGGLQGNESVQDKLFY</sequence>
<feature type="active site" description="Nucleophile" evidence="4">
    <location>
        <position position="76"/>
    </location>
</feature>
<dbReference type="GO" id="GO:0019148">
    <property type="term" value="F:D-cysteine desulfhydrase activity"/>
    <property type="evidence" value="ECO:0007669"/>
    <property type="project" value="TreeGrafter"/>
</dbReference>
<dbReference type="Gene3D" id="3.40.50.1100">
    <property type="match status" value="2"/>
</dbReference>
<dbReference type="InterPro" id="IPR001926">
    <property type="entry name" value="TrpB-like_PALP"/>
</dbReference>
<keyword evidence="8" id="KW-1185">Reference proteome</keyword>
<proteinExistence type="inferred from homology"/>
<evidence type="ECO:0000259" key="6">
    <source>
        <dbReference type="Pfam" id="PF00291"/>
    </source>
</evidence>
<reference evidence="7 8" key="1">
    <citation type="submission" date="2018-01" db="EMBL/GenBank/DDBJ databases">
        <title>A novel member of the phylum Bacteroidetes isolated from glacier ice.</title>
        <authorList>
            <person name="Liu Q."/>
            <person name="Xin Y.-H."/>
        </authorList>
    </citation>
    <scope>NUCLEOTIDE SEQUENCE [LARGE SCALE GENOMIC DNA]</scope>
    <source>
        <strain evidence="7 8">RB1R16</strain>
    </source>
</reference>
<feature type="domain" description="Tryptophan synthase beta chain-like PALP" evidence="6">
    <location>
        <begin position="38"/>
        <end position="292"/>
    </location>
</feature>
<organism evidence="7 8">
    <name type="scientific">Flavipsychrobacter stenotrophus</name>
    <dbReference type="NCBI Taxonomy" id="2077091"/>
    <lineage>
        <taxon>Bacteria</taxon>
        <taxon>Pseudomonadati</taxon>
        <taxon>Bacteroidota</taxon>
        <taxon>Chitinophagia</taxon>
        <taxon>Chitinophagales</taxon>
        <taxon>Chitinophagaceae</taxon>
        <taxon>Flavipsychrobacter</taxon>
    </lineage>
</organism>
<dbReference type="OrthoDB" id="9801249at2"/>